<protein>
    <submittedName>
        <fullName evidence="1">Molybdopterin synthase catalytic subunit 2</fullName>
        <ecNumber evidence="1">2.-.-.-</ecNumber>
    </submittedName>
</protein>
<reference evidence="1 2" key="1">
    <citation type="submission" date="2018-02" db="EMBL/GenBank/DDBJ databases">
        <authorList>
            <person name="Cohen D.B."/>
            <person name="Kent A.D."/>
        </authorList>
    </citation>
    <scope>NUCLEOTIDE SEQUENCE [LARGE SCALE GENOMIC DNA]</scope>
    <source>
        <strain evidence="1">1</strain>
    </source>
</reference>
<dbReference type="Pfam" id="PF02391">
    <property type="entry name" value="MoaE"/>
    <property type="match status" value="1"/>
</dbReference>
<dbReference type="GO" id="GO:0016740">
    <property type="term" value="F:transferase activity"/>
    <property type="evidence" value="ECO:0007669"/>
    <property type="project" value="UniProtKB-KW"/>
</dbReference>
<gene>
    <name evidence="1" type="primary">moaE</name>
    <name evidence="1" type="ORF">MPLG2_0018</name>
</gene>
<dbReference type="EMBL" id="LT985188">
    <property type="protein sequence ID" value="SPD85054.1"/>
    <property type="molecule type" value="Genomic_DNA"/>
</dbReference>
<dbReference type="PANTHER" id="PTHR23404">
    <property type="entry name" value="MOLYBDOPTERIN SYNTHASE RELATED"/>
    <property type="match status" value="1"/>
</dbReference>
<sequence length="144" mass="15122">MTQSAARVGLAAISDQPLNAAQVALSVSDERAGATVTFTGVVRNHDHGRSVAGIEYVGHPSAETIIVEVANEFIDRPGLHAIAVEHRVGTLVVGDLAMVAAVSASHRAEAFSACSDLVDAIKARLPIWKHQQFADGTAEWSNCP</sequence>
<dbReference type="Gene3D" id="3.90.1170.40">
    <property type="entry name" value="Molybdopterin biosynthesis MoaE subunit"/>
    <property type="match status" value="1"/>
</dbReference>
<name>A0A2N9JCE7_9ACTN</name>
<evidence type="ECO:0000313" key="1">
    <source>
        <dbReference type="EMBL" id="SPD85054.1"/>
    </source>
</evidence>
<dbReference type="CDD" id="cd00756">
    <property type="entry name" value="MoaE"/>
    <property type="match status" value="1"/>
</dbReference>
<dbReference type="InterPro" id="IPR036563">
    <property type="entry name" value="MoaE_sf"/>
</dbReference>
<dbReference type="KEGG" id="mgg:MPLG2_0018"/>
<dbReference type="Proteomes" id="UP000238164">
    <property type="component" value="Chromosome 1"/>
</dbReference>
<dbReference type="AlphaFoldDB" id="A0A2N9JCE7"/>
<dbReference type="OrthoDB" id="9794429at2"/>
<evidence type="ECO:0000313" key="2">
    <source>
        <dbReference type="Proteomes" id="UP000238164"/>
    </source>
</evidence>
<dbReference type="EC" id="2.-.-.-" evidence="1"/>
<keyword evidence="1" id="KW-0808">Transferase</keyword>
<accession>A0A2N9JCE7</accession>
<keyword evidence="2" id="KW-1185">Reference proteome</keyword>
<organism evidence="1 2">
    <name type="scientific">Micropruina glycogenica</name>
    <dbReference type="NCBI Taxonomy" id="75385"/>
    <lineage>
        <taxon>Bacteria</taxon>
        <taxon>Bacillati</taxon>
        <taxon>Actinomycetota</taxon>
        <taxon>Actinomycetes</taxon>
        <taxon>Propionibacteriales</taxon>
        <taxon>Nocardioidaceae</taxon>
        <taxon>Micropruina</taxon>
    </lineage>
</organism>
<proteinExistence type="predicted"/>
<dbReference type="RefSeq" id="WP_105184378.1">
    <property type="nucleotide sequence ID" value="NZ_BAAAGO010000016.1"/>
</dbReference>
<dbReference type="InterPro" id="IPR003448">
    <property type="entry name" value="Mopterin_biosynth_MoaE"/>
</dbReference>
<dbReference type="SUPFAM" id="SSF54690">
    <property type="entry name" value="Molybdopterin synthase subunit MoaE"/>
    <property type="match status" value="1"/>
</dbReference>
<dbReference type="GO" id="GO:0006777">
    <property type="term" value="P:Mo-molybdopterin cofactor biosynthetic process"/>
    <property type="evidence" value="ECO:0007669"/>
    <property type="project" value="InterPro"/>
</dbReference>